<evidence type="ECO:0000313" key="1">
    <source>
        <dbReference type="EMBL" id="MBB4231774.1"/>
    </source>
</evidence>
<dbReference type="RefSeq" id="WP_022716836.1">
    <property type="nucleotide sequence ID" value="NZ_JACIFX010000009.1"/>
</dbReference>
<dbReference type="Proteomes" id="UP000551353">
    <property type="component" value="Unassembled WGS sequence"/>
</dbReference>
<protein>
    <submittedName>
        <fullName evidence="1">Uncharacterized protein</fullName>
    </submittedName>
</protein>
<reference evidence="1 2" key="1">
    <citation type="submission" date="2020-08" db="EMBL/GenBank/DDBJ databases">
        <title>Genomic Encyclopedia of Type Strains, Phase IV (KMG-V): Genome sequencing to study the core and pangenomes of soil and plant-associated prokaryotes.</title>
        <authorList>
            <person name="Whitman W."/>
        </authorList>
    </citation>
    <scope>NUCLEOTIDE SEQUENCE [LARGE SCALE GENOMIC DNA]</scope>
    <source>
        <strain evidence="1 2">SEMIA 4087</strain>
    </source>
</reference>
<keyword evidence="2" id="KW-1185">Reference proteome</keyword>
<gene>
    <name evidence="1" type="ORF">GGD56_005666</name>
</gene>
<sequence length="96" mass="10253">MSVISAQEIRAAAINPVNEANLSSVLVALDREVFGLDRMPVAVTPPSVDAPWWKSKEVSVPVTIGGEPLPRSGACRGRTSSSCWLHSGLRRFPVVA</sequence>
<comment type="caution">
    <text evidence="1">The sequence shown here is derived from an EMBL/GenBank/DDBJ whole genome shotgun (WGS) entry which is preliminary data.</text>
</comment>
<proteinExistence type="predicted"/>
<evidence type="ECO:0000313" key="2">
    <source>
        <dbReference type="Proteomes" id="UP000551353"/>
    </source>
</evidence>
<accession>A0ABR6IV37</accession>
<name>A0ABR6IV37_9HYPH</name>
<organism evidence="1 2">
    <name type="scientific">Rhizobium mongolense</name>
    <dbReference type="NCBI Taxonomy" id="57676"/>
    <lineage>
        <taxon>Bacteria</taxon>
        <taxon>Pseudomonadati</taxon>
        <taxon>Pseudomonadota</taxon>
        <taxon>Alphaproteobacteria</taxon>
        <taxon>Hyphomicrobiales</taxon>
        <taxon>Rhizobiaceae</taxon>
        <taxon>Rhizobium/Agrobacterium group</taxon>
        <taxon>Rhizobium</taxon>
    </lineage>
</organism>
<dbReference type="EMBL" id="JACIFX010000009">
    <property type="protein sequence ID" value="MBB4231774.1"/>
    <property type="molecule type" value="Genomic_DNA"/>
</dbReference>